<dbReference type="RefSeq" id="WP_301188949.1">
    <property type="nucleotide sequence ID" value="NZ_JAPDPJ010000003.1"/>
</dbReference>
<evidence type="ECO:0000313" key="3">
    <source>
        <dbReference type="Proteomes" id="UP001209229"/>
    </source>
</evidence>
<dbReference type="Proteomes" id="UP001209229">
    <property type="component" value="Unassembled WGS sequence"/>
</dbReference>
<dbReference type="Gene3D" id="1.10.760.10">
    <property type="entry name" value="Cytochrome c-like domain"/>
    <property type="match status" value="1"/>
</dbReference>
<keyword evidence="3" id="KW-1185">Reference proteome</keyword>
<proteinExistence type="predicted"/>
<comment type="caution">
    <text evidence="2">The sequence shown here is derived from an EMBL/GenBank/DDBJ whole genome shotgun (WGS) entry which is preliminary data.</text>
</comment>
<dbReference type="GO" id="GO:0020037">
    <property type="term" value="F:heme binding"/>
    <property type="evidence" value="ECO:0007669"/>
    <property type="project" value="InterPro"/>
</dbReference>
<dbReference type="Pfam" id="PF14376">
    <property type="entry name" value="Haem_bd"/>
    <property type="match status" value="1"/>
</dbReference>
<feature type="domain" description="Haem-binding" evidence="1">
    <location>
        <begin position="11"/>
        <end position="127"/>
    </location>
</feature>
<gene>
    <name evidence="2" type="ORF">OM075_02805</name>
</gene>
<reference evidence="2" key="1">
    <citation type="submission" date="2022-10" db="EMBL/GenBank/DDBJ databases">
        <authorList>
            <person name="Yu W.X."/>
        </authorList>
    </citation>
    <scope>NUCLEOTIDE SEQUENCE</scope>
    <source>
        <strain evidence="2">AAT</strain>
    </source>
</reference>
<dbReference type="InterPro" id="IPR036909">
    <property type="entry name" value="Cyt_c-like_dom_sf"/>
</dbReference>
<evidence type="ECO:0000313" key="2">
    <source>
        <dbReference type="EMBL" id="MCW3785377.1"/>
    </source>
</evidence>
<accession>A0AAE3M1A2</accession>
<dbReference type="EMBL" id="JAPDPJ010000003">
    <property type="protein sequence ID" value="MCW3785377.1"/>
    <property type="molecule type" value="Genomic_DNA"/>
</dbReference>
<dbReference type="AlphaFoldDB" id="A0AAE3M1A2"/>
<name>A0AAE3M1A2_9BACT</name>
<dbReference type="SMART" id="SM01235">
    <property type="entry name" value="Haem_bd"/>
    <property type="match status" value="1"/>
</dbReference>
<protein>
    <submittedName>
        <fullName evidence="2">Heme-binding domain-containing protein</fullName>
    </submittedName>
</protein>
<dbReference type="GO" id="GO:0009055">
    <property type="term" value="F:electron transfer activity"/>
    <property type="evidence" value="ECO:0007669"/>
    <property type="project" value="InterPro"/>
</dbReference>
<sequence length="130" mass="15091">MHNIKLFCGSIAILMLFSFSKVENKKADSHLKPSEVYEIPTDAKSILKRSCFECHHSDSKKILAKGKLSFDKLDELKDVKKIASLKKIEKEIKEDKMPPKKYTKNFPEKQLSEDEKKIVFEWINSELTSE</sequence>
<dbReference type="InterPro" id="IPR025992">
    <property type="entry name" value="Haem-bd"/>
</dbReference>
<evidence type="ECO:0000259" key="1">
    <source>
        <dbReference type="SMART" id="SM01235"/>
    </source>
</evidence>
<organism evidence="2 3">
    <name type="scientific">Plebeiibacterium sediminum</name>
    <dbReference type="NCBI Taxonomy" id="2992112"/>
    <lineage>
        <taxon>Bacteria</taxon>
        <taxon>Pseudomonadati</taxon>
        <taxon>Bacteroidota</taxon>
        <taxon>Bacteroidia</taxon>
        <taxon>Marinilabiliales</taxon>
        <taxon>Marinilabiliaceae</taxon>
        <taxon>Plebeiibacterium</taxon>
    </lineage>
</organism>